<dbReference type="EMBL" id="JAZDWU010000006">
    <property type="protein sequence ID" value="KAK9998239.1"/>
    <property type="molecule type" value="Genomic_DNA"/>
</dbReference>
<dbReference type="Proteomes" id="UP001459277">
    <property type="component" value="Unassembled WGS sequence"/>
</dbReference>
<evidence type="ECO:0000313" key="2">
    <source>
        <dbReference type="Proteomes" id="UP001459277"/>
    </source>
</evidence>
<sequence length="205" mass="23412">MDCDLYASLVVDDCSMPRVCENASMSDNPHDCDAMLHESLDVIDIPNIKLFKKKAKKFQKDLSKFVCEKDDLKAKLNESNKLVEKYKKLAEYSLEKLKEFECLNMDLDAKLVLSNKLVDDLKYENESLKMMHAKCMIAKPTVKNDENICCNHVVVPDSVPIVCSTSKDKSVCIPPHKRNQKVERKALKPKSLFRSQSKCLKLLTP</sequence>
<comment type="caution">
    <text evidence="1">The sequence shown here is derived from an EMBL/GenBank/DDBJ whole genome shotgun (WGS) entry which is preliminary data.</text>
</comment>
<protein>
    <submittedName>
        <fullName evidence="1">Uncharacterized protein</fullName>
    </submittedName>
</protein>
<proteinExistence type="predicted"/>
<name>A0AAW2CNG1_9ROSI</name>
<accession>A0AAW2CNG1</accession>
<organism evidence="1 2">
    <name type="scientific">Lithocarpus litseifolius</name>
    <dbReference type="NCBI Taxonomy" id="425828"/>
    <lineage>
        <taxon>Eukaryota</taxon>
        <taxon>Viridiplantae</taxon>
        <taxon>Streptophyta</taxon>
        <taxon>Embryophyta</taxon>
        <taxon>Tracheophyta</taxon>
        <taxon>Spermatophyta</taxon>
        <taxon>Magnoliopsida</taxon>
        <taxon>eudicotyledons</taxon>
        <taxon>Gunneridae</taxon>
        <taxon>Pentapetalae</taxon>
        <taxon>rosids</taxon>
        <taxon>fabids</taxon>
        <taxon>Fagales</taxon>
        <taxon>Fagaceae</taxon>
        <taxon>Lithocarpus</taxon>
    </lineage>
</organism>
<evidence type="ECO:0000313" key="1">
    <source>
        <dbReference type="EMBL" id="KAK9998239.1"/>
    </source>
</evidence>
<keyword evidence="2" id="KW-1185">Reference proteome</keyword>
<gene>
    <name evidence="1" type="ORF">SO802_017842</name>
</gene>
<reference evidence="1 2" key="1">
    <citation type="submission" date="2024-01" db="EMBL/GenBank/DDBJ databases">
        <title>A telomere-to-telomere, gap-free genome of sweet tea (Lithocarpus litseifolius).</title>
        <authorList>
            <person name="Zhou J."/>
        </authorList>
    </citation>
    <scope>NUCLEOTIDE SEQUENCE [LARGE SCALE GENOMIC DNA]</scope>
    <source>
        <strain evidence="1">Zhou-2022a</strain>
        <tissue evidence="1">Leaf</tissue>
    </source>
</reference>
<dbReference type="AlphaFoldDB" id="A0AAW2CNG1"/>